<evidence type="ECO:0008006" key="4">
    <source>
        <dbReference type="Google" id="ProtNLM"/>
    </source>
</evidence>
<dbReference type="RefSeq" id="WP_345266617.1">
    <property type="nucleotide sequence ID" value="NZ_BAABIM010000002.1"/>
</dbReference>
<organism evidence="2 3">
    <name type="scientific">Nocardioides nanhaiensis</name>
    <dbReference type="NCBI Taxonomy" id="1476871"/>
    <lineage>
        <taxon>Bacteria</taxon>
        <taxon>Bacillati</taxon>
        <taxon>Actinomycetota</taxon>
        <taxon>Actinomycetes</taxon>
        <taxon>Propionibacteriales</taxon>
        <taxon>Nocardioidaceae</taxon>
        <taxon>Nocardioides</taxon>
    </lineage>
</organism>
<feature type="compositionally biased region" description="Gly residues" evidence="1">
    <location>
        <begin position="41"/>
        <end position="60"/>
    </location>
</feature>
<protein>
    <recommendedName>
        <fullName evidence="4">Lipoprotein</fullName>
    </recommendedName>
</protein>
<keyword evidence="3" id="KW-1185">Reference proteome</keyword>
<accession>A0ABP8WET0</accession>
<sequence length="178" mass="17950">MRPDLAPRRRPRSRAVVALPAVLVAWLTLTACGGGGEEETGGGGSDGGSGGSGAGSGGGDCEVSTEGYELFSDPAVTTAPEEGAVFGDGENQLTFVDSGYDEAQSPAYGYDLSYVEDGQAFPMSGGFLEGEGGEVTTVDSVFTSEADGRPGLLTLTRTTTDGATATLGVYCITIAVDE</sequence>
<evidence type="ECO:0000256" key="1">
    <source>
        <dbReference type="SAM" id="MobiDB-lite"/>
    </source>
</evidence>
<name>A0ABP8WET0_9ACTN</name>
<dbReference type="EMBL" id="BAABIM010000002">
    <property type="protein sequence ID" value="GAA4687588.1"/>
    <property type="molecule type" value="Genomic_DNA"/>
</dbReference>
<gene>
    <name evidence="2" type="ORF">GCM10023226_26860</name>
</gene>
<comment type="caution">
    <text evidence="2">The sequence shown here is derived from an EMBL/GenBank/DDBJ whole genome shotgun (WGS) entry which is preliminary data.</text>
</comment>
<dbReference type="Proteomes" id="UP001500621">
    <property type="component" value="Unassembled WGS sequence"/>
</dbReference>
<dbReference type="PROSITE" id="PS51257">
    <property type="entry name" value="PROKAR_LIPOPROTEIN"/>
    <property type="match status" value="1"/>
</dbReference>
<reference evidence="3" key="1">
    <citation type="journal article" date="2019" name="Int. J. Syst. Evol. Microbiol.">
        <title>The Global Catalogue of Microorganisms (GCM) 10K type strain sequencing project: providing services to taxonomists for standard genome sequencing and annotation.</title>
        <authorList>
            <consortium name="The Broad Institute Genomics Platform"/>
            <consortium name="The Broad Institute Genome Sequencing Center for Infectious Disease"/>
            <person name="Wu L."/>
            <person name="Ma J."/>
        </authorList>
    </citation>
    <scope>NUCLEOTIDE SEQUENCE [LARGE SCALE GENOMIC DNA]</scope>
    <source>
        <strain evidence="3">JCM 18127</strain>
    </source>
</reference>
<proteinExistence type="predicted"/>
<feature type="region of interest" description="Disordered" evidence="1">
    <location>
        <begin position="36"/>
        <end position="65"/>
    </location>
</feature>
<evidence type="ECO:0000313" key="2">
    <source>
        <dbReference type="EMBL" id="GAA4687588.1"/>
    </source>
</evidence>
<evidence type="ECO:0000313" key="3">
    <source>
        <dbReference type="Proteomes" id="UP001500621"/>
    </source>
</evidence>